<dbReference type="GO" id="GO:0070402">
    <property type="term" value="F:NADPH binding"/>
    <property type="evidence" value="ECO:0007669"/>
    <property type="project" value="UniProtKB-UniRule"/>
</dbReference>
<dbReference type="InterPro" id="IPR011179">
    <property type="entry name" value="IPdP_isomerase"/>
</dbReference>
<feature type="binding site" evidence="11">
    <location>
        <begin position="268"/>
        <end position="269"/>
    </location>
    <ligand>
        <name>FMN</name>
        <dbReference type="ChEBI" id="CHEBI:58210"/>
    </ligand>
</feature>
<comment type="cofactor">
    <cofactor evidence="1 11">
        <name>FMN</name>
        <dbReference type="ChEBI" id="CHEBI:58210"/>
    </cofactor>
</comment>
<name>U4KRX2_ALTPJ</name>
<dbReference type="HOGENOM" id="CLU_065515_0_0_14"/>
<evidence type="ECO:0000256" key="5">
    <source>
        <dbReference type="ARBA" id="ARBA00022723"/>
    </source>
</evidence>
<dbReference type="Proteomes" id="UP000032740">
    <property type="component" value="Chromosome"/>
</dbReference>
<dbReference type="EC" id="5.3.3.2" evidence="11"/>
<keyword evidence="4 11" id="KW-0288">FMN</keyword>
<dbReference type="GO" id="GO:0000287">
    <property type="term" value="F:magnesium ion binding"/>
    <property type="evidence" value="ECO:0007669"/>
    <property type="project" value="UniProtKB-UniRule"/>
</dbReference>
<dbReference type="PANTHER" id="PTHR43665:SF1">
    <property type="entry name" value="ISOPENTENYL-DIPHOSPHATE DELTA-ISOMERASE"/>
    <property type="match status" value="1"/>
</dbReference>
<feature type="domain" description="FMN-dependent dehydrogenase" evidence="12">
    <location>
        <begin position="147"/>
        <end position="309"/>
    </location>
</feature>
<sequence length="315" mass="35291">MALALTQKTGTNDFDQIHFEHMSLPKYDFNDINLESCYFNRQFKYPFYINAMTGGTQKTKEANEKLAKLAKHYGLAMAVGSQKIALENKSVQDTFSVIHDIYPDGFFIGNLSANATYEDVLKASQMIHAQAFQIHLNPVQELAMQEGDRNFKHWKNNIALIAKEIKIPLIVKEVGFGMNEKTIASLINLGVSNIDVSGNGGTNFAKIENARVNRNDGFLEGFGISTVKSLKYSQKYQEKANFIASGGIRSALDIVKSLVLGACAVGLSKFFLETIQLAWDEQIKKVDELISDIKKVMILLNVNNIKDLRNVQYFD</sequence>
<comment type="subunit">
    <text evidence="10 11">Homooctamer. Dimer of tetramers.</text>
</comment>
<proteinExistence type="inferred from homology"/>
<comment type="function">
    <text evidence="11">Involved in the biosynthesis of isoprenoids. Catalyzes the 1,3-allylic rearrangement of the homoallylic substrate isopentenyl (IPP) to its allylic isomer, dimethylallyl diphosphate (DMAPP).</text>
</comment>
<feature type="binding site" evidence="11">
    <location>
        <begin position="51"/>
        <end position="53"/>
    </location>
    <ligand>
        <name>FMN</name>
        <dbReference type="ChEBI" id="CHEBI:58210"/>
    </ligand>
</feature>
<protein>
    <recommendedName>
        <fullName evidence="11">Isopentenyl-diphosphate delta-isomerase</fullName>
        <shortName evidence="11">IPP isomerase</shortName>
        <ecNumber evidence="11">5.3.3.2</ecNumber>
    </recommendedName>
    <alternativeName>
        <fullName evidence="11">Isopentenyl diphosphate:dimethylallyl diphosphate isomerase</fullName>
    </alternativeName>
    <alternativeName>
        <fullName evidence="11">Isopentenyl pyrophosphate isomerase</fullName>
    </alternativeName>
    <alternativeName>
        <fullName evidence="11">Type 2 isopentenyl diphosphate isomerase</fullName>
        <shortName evidence="11">IDI-2</shortName>
    </alternativeName>
</protein>
<reference evidence="13 14" key="1">
    <citation type="journal article" date="2013" name="J. Mol. Microbiol. Biotechnol.">
        <title>Analysis of the Complete Genomes of Acholeplasma brassicae , A. palmae and A. laidlawii and Their Comparison to the Obligate Parasites from ' Candidatus Phytoplasma'.</title>
        <authorList>
            <person name="Kube M."/>
            <person name="Siewert C."/>
            <person name="Migdoll A.M."/>
            <person name="Duduk B."/>
            <person name="Holz S."/>
            <person name="Rabus R."/>
            <person name="Seemuller E."/>
            <person name="Mitrovic J."/>
            <person name="Muller I."/>
            <person name="Buttner C."/>
            <person name="Reinhardt R."/>
        </authorList>
    </citation>
    <scope>NUCLEOTIDE SEQUENCE [LARGE SCALE GENOMIC DNA]</scope>
    <source>
        <strain evidence="13 14">J233</strain>
    </source>
</reference>
<feature type="binding site" evidence="11">
    <location>
        <position position="141"/>
    </location>
    <ligand>
        <name>Mg(2+)</name>
        <dbReference type="ChEBI" id="CHEBI:18420"/>
    </ligand>
</feature>
<keyword evidence="14" id="KW-1185">Reference proteome</keyword>
<dbReference type="InterPro" id="IPR000262">
    <property type="entry name" value="FMN-dep_DH"/>
</dbReference>
<dbReference type="GO" id="GO:0005737">
    <property type="term" value="C:cytoplasm"/>
    <property type="evidence" value="ECO:0007669"/>
    <property type="project" value="UniProtKB-SubCell"/>
</dbReference>
<dbReference type="NCBIfam" id="TIGR02151">
    <property type="entry name" value="IPP_isom_2"/>
    <property type="match status" value="1"/>
</dbReference>
<evidence type="ECO:0000256" key="11">
    <source>
        <dbReference type="HAMAP-Rule" id="MF_00354"/>
    </source>
</evidence>
<dbReference type="Pfam" id="PF01070">
    <property type="entry name" value="FMN_dh"/>
    <property type="match status" value="1"/>
</dbReference>
<feature type="binding site" evidence="11">
    <location>
        <begin position="247"/>
        <end position="249"/>
    </location>
    <ligand>
        <name>FMN</name>
        <dbReference type="ChEBI" id="CHEBI:58210"/>
    </ligand>
</feature>
<keyword evidence="9 11" id="KW-0413">Isomerase</keyword>
<feature type="binding site" evidence="11">
    <location>
        <position position="172"/>
    </location>
    <ligand>
        <name>FMN</name>
        <dbReference type="ChEBI" id="CHEBI:58210"/>
    </ligand>
</feature>
<feature type="binding site" evidence="11">
    <location>
        <position position="197"/>
    </location>
    <ligand>
        <name>FMN</name>
        <dbReference type="ChEBI" id="CHEBI:58210"/>
    </ligand>
</feature>
<keyword evidence="3 11" id="KW-0285">Flavoprotein</keyword>
<dbReference type="PIRSF" id="PIRSF003314">
    <property type="entry name" value="IPP_isomerase"/>
    <property type="match status" value="1"/>
</dbReference>
<dbReference type="CDD" id="cd02811">
    <property type="entry name" value="IDI-2_FMN"/>
    <property type="match status" value="1"/>
</dbReference>
<keyword evidence="2 11" id="KW-0963">Cytoplasm</keyword>
<organism evidence="13 14">
    <name type="scientific">Alteracholeplasma palmae (strain ATCC 49389 / J233)</name>
    <name type="common">Acholeplasma palmae</name>
    <dbReference type="NCBI Taxonomy" id="1318466"/>
    <lineage>
        <taxon>Bacteria</taxon>
        <taxon>Bacillati</taxon>
        <taxon>Mycoplasmatota</taxon>
        <taxon>Mollicutes</taxon>
        <taxon>Acholeplasmatales</taxon>
        <taxon>Acholeplasmataceae</taxon>
        <taxon>Acholeplasma</taxon>
    </lineage>
</organism>
<dbReference type="GO" id="GO:0016491">
    <property type="term" value="F:oxidoreductase activity"/>
    <property type="evidence" value="ECO:0007669"/>
    <property type="project" value="InterPro"/>
</dbReference>
<evidence type="ECO:0000256" key="8">
    <source>
        <dbReference type="ARBA" id="ARBA00023229"/>
    </source>
</evidence>
<dbReference type="EMBL" id="FO681347">
    <property type="protein sequence ID" value="CCV64521.1"/>
    <property type="molecule type" value="Genomic_DNA"/>
</dbReference>
<feature type="binding site" evidence="11">
    <location>
        <position position="110"/>
    </location>
    <ligand>
        <name>FMN</name>
        <dbReference type="ChEBI" id="CHEBI:58210"/>
    </ligand>
</feature>
<feature type="binding site" evidence="11">
    <location>
        <begin position="81"/>
        <end position="83"/>
    </location>
    <ligand>
        <name>substrate</name>
    </ligand>
</feature>
<keyword evidence="7 11" id="KW-0521">NADP</keyword>
<dbReference type="STRING" id="1318466.BN85409440"/>
<evidence type="ECO:0000256" key="2">
    <source>
        <dbReference type="ARBA" id="ARBA00022490"/>
    </source>
</evidence>
<dbReference type="Gene3D" id="3.20.20.70">
    <property type="entry name" value="Aldolase class I"/>
    <property type="match status" value="1"/>
</dbReference>
<evidence type="ECO:0000256" key="7">
    <source>
        <dbReference type="ARBA" id="ARBA00022857"/>
    </source>
</evidence>
<dbReference type="KEGG" id="apal:BN85409440"/>
<keyword evidence="6 11" id="KW-0460">Magnesium</keyword>
<evidence type="ECO:0000313" key="14">
    <source>
        <dbReference type="Proteomes" id="UP000032740"/>
    </source>
</evidence>
<comment type="subcellular location">
    <subcellularLocation>
        <location evidence="11">Cytoplasm</location>
    </subcellularLocation>
</comment>
<keyword evidence="5 11" id="KW-0479">Metal-binding</keyword>
<evidence type="ECO:0000256" key="6">
    <source>
        <dbReference type="ARBA" id="ARBA00022842"/>
    </source>
</evidence>
<evidence type="ECO:0000259" key="12">
    <source>
        <dbReference type="Pfam" id="PF01070"/>
    </source>
</evidence>
<dbReference type="PANTHER" id="PTHR43665">
    <property type="entry name" value="ISOPENTENYL-DIPHOSPHATE DELTA-ISOMERASE"/>
    <property type="match status" value="1"/>
</dbReference>
<dbReference type="GO" id="GO:0008299">
    <property type="term" value="P:isoprenoid biosynthetic process"/>
    <property type="evidence" value="ECO:0007669"/>
    <property type="project" value="UniProtKB-UniRule"/>
</dbReference>
<comment type="similarity">
    <text evidence="11">Belongs to the IPP isomerase type 2 family.</text>
</comment>
<accession>U4KRX2</accession>
<dbReference type="InterPro" id="IPR013785">
    <property type="entry name" value="Aldolase_TIM"/>
</dbReference>
<dbReference type="AlphaFoldDB" id="U4KRX2"/>
<comment type="caution">
    <text evidence="11">Lacks conserved residue(s) required for the propagation of feature annotation.</text>
</comment>
<gene>
    <name evidence="13" type="primary">idi</name>
    <name evidence="11" type="synonym">fni</name>
    <name evidence="13" type="ORF">BN85409440</name>
</gene>
<dbReference type="HAMAP" id="MF_00354">
    <property type="entry name" value="Idi_2"/>
    <property type="match status" value="1"/>
</dbReference>
<evidence type="ECO:0000256" key="10">
    <source>
        <dbReference type="ARBA" id="ARBA00025810"/>
    </source>
</evidence>
<dbReference type="SUPFAM" id="SSF51395">
    <property type="entry name" value="FMN-linked oxidoreductases"/>
    <property type="match status" value="1"/>
</dbReference>
<evidence type="ECO:0000256" key="3">
    <source>
        <dbReference type="ARBA" id="ARBA00022630"/>
    </source>
</evidence>
<comment type="cofactor">
    <cofactor evidence="11">
        <name>NADPH</name>
        <dbReference type="ChEBI" id="CHEBI:57783"/>
    </cofactor>
</comment>
<evidence type="ECO:0000256" key="1">
    <source>
        <dbReference type="ARBA" id="ARBA00001917"/>
    </source>
</evidence>
<feature type="binding site" evidence="11">
    <location>
        <position position="140"/>
    </location>
    <ligand>
        <name>substrate</name>
    </ligand>
</feature>
<dbReference type="GO" id="GO:0010181">
    <property type="term" value="F:FMN binding"/>
    <property type="evidence" value="ECO:0007669"/>
    <property type="project" value="UniProtKB-UniRule"/>
</dbReference>
<evidence type="ECO:0000256" key="4">
    <source>
        <dbReference type="ARBA" id="ARBA00022643"/>
    </source>
</evidence>
<comment type="catalytic activity">
    <reaction evidence="11">
        <text>isopentenyl diphosphate = dimethylallyl diphosphate</text>
        <dbReference type="Rhea" id="RHEA:23284"/>
        <dbReference type="ChEBI" id="CHEBI:57623"/>
        <dbReference type="ChEBI" id="CHEBI:128769"/>
        <dbReference type="EC" id="5.3.3.2"/>
    </reaction>
</comment>
<feature type="binding site" evidence="11">
    <location>
        <position position="202"/>
    </location>
    <ligand>
        <name>FMN</name>
        <dbReference type="ChEBI" id="CHEBI:58210"/>
    </ligand>
</feature>
<feature type="binding site" evidence="11">
    <location>
        <position position="81"/>
    </location>
    <ligand>
        <name>FMN</name>
        <dbReference type="ChEBI" id="CHEBI:58210"/>
    </ligand>
</feature>
<dbReference type="GO" id="GO:0004452">
    <property type="term" value="F:isopentenyl-diphosphate delta-isomerase activity"/>
    <property type="evidence" value="ECO:0007669"/>
    <property type="project" value="UniProtKB-UniRule"/>
</dbReference>
<evidence type="ECO:0000313" key="13">
    <source>
        <dbReference type="EMBL" id="CCV64521.1"/>
    </source>
</evidence>
<evidence type="ECO:0000256" key="9">
    <source>
        <dbReference type="ARBA" id="ARBA00023235"/>
    </source>
</evidence>
<comment type="cofactor">
    <cofactor evidence="11">
        <name>Mg(2+)</name>
        <dbReference type="ChEBI" id="CHEBI:18420"/>
    </cofactor>
</comment>
<keyword evidence="8 11" id="KW-0414">Isoprene biosynthesis</keyword>